<evidence type="ECO:0000313" key="8">
    <source>
        <dbReference type="EMBL" id="OCL14689.1"/>
    </source>
</evidence>
<feature type="transmembrane region" description="Helical" evidence="6">
    <location>
        <begin position="31"/>
        <end position="52"/>
    </location>
</feature>
<reference evidence="8 9" key="1">
    <citation type="journal article" date="2016" name="Nat. Commun.">
        <title>Ectomycorrhizal ecology is imprinted in the genome of the dominant symbiotic fungus Cenococcum geophilum.</title>
        <authorList>
            <consortium name="DOE Joint Genome Institute"/>
            <person name="Peter M."/>
            <person name="Kohler A."/>
            <person name="Ohm R.A."/>
            <person name="Kuo A."/>
            <person name="Krutzmann J."/>
            <person name="Morin E."/>
            <person name="Arend M."/>
            <person name="Barry K.W."/>
            <person name="Binder M."/>
            <person name="Choi C."/>
            <person name="Clum A."/>
            <person name="Copeland A."/>
            <person name="Grisel N."/>
            <person name="Haridas S."/>
            <person name="Kipfer T."/>
            <person name="LaButti K."/>
            <person name="Lindquist E."/>
            <person name="Lipzen A."/>
            <person name="Maire R."/>
            <person name="Meier B."/>
            <person name="Mihaltcheva S."/>
            <person name="Molinier V."/>
            <person name="Murat C."/>
            <person name="Poggeler S."/>
            <person name="Quandt C.A."/>
            <person name="Sperisen C."/>
            <person name="Tritt A."/>
            <person name="Tisserant E."/>
            <person name="Crous P.W."/>
            <person name="Henrissat B."/>
            <person name="Nehls U."/>
            <person name="Egli S."/>
            <person name="Spatafora J.W."/>
            <person name="Grigoriev I.V."/>
            <person name="Martin F.M."/>
        </authorList>
    </citation>
    <scope>NUCLEOTIDE SEQUENCE [LARGE SCALE GENOMIC DNA]</scope>
    <source>
        <strain evidence="8 9">CBS 207.34</strain>
    </source>
</reference>
<keyword evidence="3 6" id="KW-1133">Transmembrane helix</keyword>
<comment type="subcellular location">
    <subcellularLocation>
        <location evidence="1">Membrane</location>
        <topology evidence="1">Multi-pass membrane protein</topology>
    </subcellularLocation>
</comment>
<feature type="domain" description="Rhodopsin" evidence="7">
    <location>
        <begin position="6"/>
        <end position="205"/>
    </location>
</feature>
<evidence type="ECO:0000256" key="1">
    <source>
        <dbReference type="ARBA" id="ARBA00004141"/>
    </source>
</evidence>
<feature type="transmembrane region" description="Helical" evidence="6">
    <location>
        <begin position="64"/>
        <end position="87"/>
    </location>
</feature>
<dbReference type="GO" id="GO:0016020">
    <property type="term" value="C:membrane"/>
    <property type="evidence" value="ECO:0007669"/>
    <property type="project" value="UniProtKB-SubCell"/>
</dbReference>
<dbReference type="EMBL" id="KV748546">
    <property type="protein sequence ID" value="OCL14689.1"/>
    <property type="molecule type" value="Genomic_DNA"/>
</dbReference>
<keyword evidence="9" id="KW-1185">Reference proteome</keyword>
<dbReference type="OrthoDB" id="10017208at2759"/>
<accession>A0A8E2JZA7</accession>
<evidence type="ECO:0000256" key="3">
    <source>
        <dbReference type="ARBA" id="ARBA00022989"/>
    </source>
</evidence>
<evidence type="ECO:0000256" key="4">
    <source>
        <dbReference type="ARBA" id="ARBA00023136"/>
    </source>
</evidence>
<dbReference type="Proteomes" id="UP000250140">
    <property type="component" value="Unassembled WGS sequence"/>
</dbReference>
<feature type="non-terminal residue" evidence="8">
    <location>
        <position position="1"/>
    </location>
</feature>
<evidence type="ECO:0000256" key="5">
    <source>
        <dbReference type="ARBA" id="ARBA00038359"/>
    </source>
</evidence>
<feature type="transmembrane region" description="Helical" evidence="6">
    <location>
        <begin position="145"/>
        <end position="169"/>
    </location>
</feature>
<evidence type="ECO:0000259" key="7">
    <source>
        <dbReference type="Pfam" id="PF20684"/>
    </source>
</evidence>
<protein>
    <recommendedName>
        <fullName evidence="7">Rhodopsin domain-containing protein</fullName>
    </recommendedName>
</protein>
<feature type="transmembrane region" description="Helical" evidence="6">
    <location>
        <begin position="107"/>
        <end position="133"/>
    </location>
</feature>
<feature type="transmembrane region" description="Helical" evidence="6">
    <location>
        <begin position="181"/>
        <end position="201"/>
    </location>
</feature>
<gene>
    <name evidence="8" type="ORF">AOQ84DRAFT_280489</name>
</gene>
<dbReference type="InterPro" id="IPR049326">
    <property type="entry name" value="Rhodopsin_dom_fungi"/>
</dbReference>
<evidence type="ECO:0000256" key="2">
    <source>
        <dbReference type="ARBA" id="ARBA00022692"/>
    </source>
</evidence>
<dbReference type="InterPro" id="IPR052337">
    <property type="entry name" value="SAT4-like"/>
</dbReference>
<dbReference type="Pfam" id="PF20684">
    <property type="entry name" value="Fung_rhodopsin"/>
    <property type="match status" value="1"/>
</dbReference>
<comment type="similarity">
    <text evidence="5">Belongs to the SAT4 family.</text>
</comment>
<keyword evidence="2 6" id="KW-0812">Transmembrane</keyword>
<evidence type="ECO:0000313" key="9">
    <source>
        <dbReference type="Proteomes" id="UP000250140"/>
    </source>
</evidence>
<dbReference type="PANTHER" id="PTHR33048:SF57">
    <property type="entry name" value="INTEGRAL MEMBRANE PROTEIN-RELATED"/>
    <property type="match status" value="1"/>
</dbReference>
<keyword evidence="4 6" id="KW-0472">Membrane</keyword>
<name>A0A8E2JZA7_9PEZI</name>
<proteinExistence type="inferred from homology"/>
<organism evidence="8 9">
    <name type="scientific">Glonium stellatum</name>
    <dbReference type="NCBI Taxonomy" id="574774"/>
    <lineage>
        <taxon>Eukaryota</taxon>
        <taxon>Fungi</taxon>
        <taxon>Dikarya</taxon>
        <taxon>Ascomycota</taxon>
        <taxon>Pezizomycotina</taxon>
        <taxon>Dothideomycetes</taxon>
        <taxon>Pleosporomycetidae</taxon>
        <taxon>Gloniales</taxon>
        <taxon>Gloniaceae</taxon>
        <taxon>Glonium</taxon>
    </lineage>
</organism>
<dbReference type="PANTHER" id="PTHR33048">
    <property type="entry name" value="PTH11-LIKE INTEGRAL MEMBRANE PROTEIN (AFU_ORTHOLOGUE AFUA_5G11245)"/>
    <property type="match status" value="1"/>
</dbReference>
<sequence length="290" mass="31835">GVVLGGVGVHVTEIVVKYGPSPLIIFAKDLVAVQILWATSLMFTKVSILFFYMRIFSVASFRLAARIVAVLVVMWAMSVILCGFLLCRPFAFNWDQTIKGGHCGNQILSYILTGAFNICTDVIVLCLPLPVIWNLQMRIWNKIGLIGIFAVGFFVCVVSIIRLITLVHLSYTDITYSVPEALIWSMLEPAIGITLACLPVIRPLLGSSFRSLSKGSKNDKLRSSEFRQLDEEYPLRSIGDLKNGGTVAQIGMRQGANQSGDLEAQNAMEGAGPLEGGNRIVVTKQWTVKH</sequence>
<evidence type="ECO:0000256" key="6">
    <source>
        <dbReference type="SAM" id="Phobius"/>
    </source>
</evidence>
<dbReference type="AlphaFoldDB" id="A0A8E2JZA7"/>